<feature type="transmembrane region" description="Helical" evidence="1">
    <location>
        <begin position="7"/>
        <end position="26"/>
    </location>
</feature>
<evidence type="ECO:0000313" key="2">
    <source>
        <dbReference type="EMBL" id="GIO33484.1"/>
    </source>
</evidence>
<sequence>MYRDKKYWILVLPFLVIAVILAFTLPQTLRPLAVLVALVFWVVYYIWDYFEKKSNKKS</sequence>
<proteinExistence type="predicted"/>
<name>A0A919XIT7_9BACL</name>
<dbReference type="EMBL" id="BORQ01000006">
    <property type="protein sequence ID" value="GIO33484.1"/>
    <property type="molecule type" value="Genomic_DNA"/>
</dbReference>
<evidence type="ECO:0000313" key="3">
    <source>
        <dbReference type="Proteomes" id="UP000679779"/>
    </source>
</evidence>
<reference evidence="2" key="1">
    <citation type="submission" date="2021-03" db="EMBL/GenBank/DDBJ databases">
        <title>Antimicrobial resistance genes in bacteria isolated from Japanese honey, and their potential for conferring macrolide and lincosamide resistance in the American foulbrood pathogen Paenibacillus larvae.</title>
        <authorList>
            <person name="Okamoto M."/>
            <person name="Kumagai M."/>
            <person name="Kanamori H."/>
            <person name="Takamatsu D."/>
        </authorList>
    </citation>
    <scope>NUCLEOTIDE SEQUENCE</scope>
    <source>
        <strain evidence="2">J2TS6</strain>
    </source>
</reference>
<dbReference type="Proteomes" id="UP000679779">
    <property type="component" value="Unassembled WGS sequence"/>
</dbReference>
<keyword evidence="1" id="KW-0812">Transmembrane</keyword>
<accession>A0A919XIT7</accession>
<keyword evidence="1" id="KW-0472">Membrane</keyword>
<feature type="transmembrane region" description="Helical" evidence="1">
    <location>
        <begin position="32"/>
        <end position="50"/>
    </location>
</feature>
<gene>
    <name evidence="2" type="ORF">J2TS6_46250</name>
</gene>
<keyword evidence="1" id="KW-1133">Transmembrane helix</keyword>
<keyword evidence="3" id="KW-1185">Reference proteome</keyword>
<organism evidence="2 3">
    <name type="scientific">Paenibacillus albilobatus</name>
    <dbReference type="NCBI Taxonomy" id="2716884"/>
    <lineage>
        <taxon>Bacteria</taxon>
        <taxon>Bacillati</taxon>
        <taxon>Bacillota</taxon>
        <taxon>Bacilli</taxon>
        <taxon>Bacillales</taxon>
        <taxon>Paenibacillaceae</taxon>
        <taxon>Paenibacillus</taxon>
    </lineage>
</organism>
<protein>
    <submittedName>
        <fullName evidence="2">Uncharacterized protein</fullName>
    </submittedName>
</protein>
<dbReference type="RefSeq" id="WP_201452190.1">
    <property type="nucleotide sequence ID" value="NZ_BORQ01000006.1"/>
</dbReference>
<evidence type="ECO:0000256" key="1">
    <source>
        <dbReference type="SAM" id="Phobius"/>
    </source>
</evidence>
<dbReference type="AlphaFoldDB" id="A0A919XIT7"/>
<comment type="caution">
    <text evidence="2">The sequence shown here is derived from an EMBL/GenBank/DDBJ whole genome shotgun (WGS) entry which is preliminary data.</text>
</comment>